<dbReference type="InterPro" id="IPR006657">
    <property type="entry name" value="MoPterin_dinucl-bd_dom"/>
</dbReference>
<dbReference type="SMART" id="SM00926">
    <property type="entry name" value="Molybdop_Fe4S4"/>
    <property type="match status" value="1"/>
</dbReference>
<reference evidence="7 8" key="1">
    <citation type="submission" date="2019-04" db="EMBL/GenBank/DDBJ databases">
        <title>Microbes associate with the intestines of laboratory mice.</title>
        <authorList>
            <person name="Navarre W."/>
            <person name="Wong E."/>
            <person name="Huang K.C."/>
            <person name="Tropini C."/>
            <person name="Ng K."/>
            <person name="Yu B."/>
        </authorList>
    </citation>
    <scope>NUCLEOTIDE SEQUENCE [LARGE SCALE GENOMIC DNA]</scope>
    <source>
        <strain evidence="7 8">NM80_B27</strain>
    </source>
</reference>
<keyword evidence="4" id="KW-0411">Iron-sulfur</keyword>
<comment type="caution">
    <text evidence="7">The sequence shown here is derived from an EMBL/GenBank/DDBJ whole genome shotgun (WGS) entry which is preliminary data.</text>
</comment>
<dbReference type="GO" id="GO:0009055">
    <property type="term" value="F:electron transfer activity"/>
    <property type="evidence" value="ECO:0007669"/>
    <property type="project" value="TreeGrafter"/>
</dbReference>
<dbReference type="Pfam" id="PF00384">
    <property type="entry name" value="Molybdopterin"/>
    <property type="match status" value="1"/>
</dbReference>
<dbReference type="Gene3D" id="3.40.50.12440">
    <property type="match status" value="1"/>
</dbReference>
<feature type="domain" description="4Fe-4S Mo/W bis-MGD-type" evidence="6">
    <location>
        <begin position="74"/>
        <end position="135"/>
    </location>
</feature>
<evidence type="ECO:0000256" key="4">
    <source>
        <dbReference type="ARBA" id="ARBA00023014"/>
    </source>
</evidence>
<dbReference type="AlphaFoldDB" id="A0A4S4G0U0"/>
<feature type="region of interest" description="Disordered" evidence="5">
    <location>
        <begin position="804"/>
        <end position="826"/>
    </location>
</feature>
<dbReference type="InterPro" id="IPR050612">
    <property type="entry name" value="Prok_Mopterin_Oxidored"/>
</dbReference>
<dbReference type="PANTHER" id="PTHR43742">
    <property type="entry name" value="TRIMETHYLAMINE-N-OXIDE REDUCTASE"/>
    <property type="match status" value="1"/>
</dbReference>
<dbReference type="GO" id="GO:0051539">
    <property type="term" value="F:4 iron, 4 sulfur cluster binding"/>
    <property type="evidence" value="ECO:0007669"/>
    <property type="project" value="InterPro"/>
</dbReference>
<keyword evidence="2" id="KW-0479">Metal-binding</keyword>
<dbReference type="Proteomes" id="UP000308978">
    <property type="component" value="Unassembled WGS sequence"/>
</dbReference>
<dbReference type="FunFam" id="3.40.228.10:FF:000004">
    <property type="entry name" value="Dimethyl sulfoxide reductase subunit A"/>
    <property type="match status" value="1"/>
</dbReference>
<dbReference type="Gene3D" id="3.40.50.740">
    <property type="match status" value="1"/>
</dbReference>
<evidence type="ECO:0000256" key="1">
    <source>
        <dbReference type="ARBA" id="ARBA00010312"/>
    </source>
</evidence>
<dbReference type="PANTHER" id="PTHR43742:SF3">
    <property type="entry name" value="DIMETHYL SULFOXIDE REDUCTASE DMSA"/>
    <property type="match status" value="1"/>
</dbReference>
<dbReference type="GO" id="GO:0009389">
    <property type="term" value="F:dimethyl sulfoxide reductase activity"/>
    <property type="evidence" value="ECO:0007669"/>
    <property type="project" value="InterPro"/>
</dbReference>
<evidence type="ECO:0000313" key="7">
    <source>
        <dbReference type="EMBL" id="THG37050.1"/>
    </source>
</evidence>
<dbReference type="GO" id="GO:0009061">
    <property type="term" value="P:anaerobic respiration"/>
    <property type="evidence" value="ECO:0007669"/>
    <property type="project" value="TreeGrafter"/>
</dbReference>
<evidence type="ECO:0000259" key="6">
    <source>
        <dbReference type="PROSITE" id="PS51669"/>
    </source>
</evidence>
<dbReference type="InterPro" id="IPR011888">
    <property type="entry name" value="Anaer_DMSO_reductase"/>
</dbReference>
<dbReference type="InterPro" id="IPR009010">
    <property type="entry name" value="Asp_de-COase-like_dom_sf"/>
</dbReference>
<evidence type="ECO:0000256" key="5">
    <source>
        <dbReference type="SAM" id="MobiDB-lite"/>
    </source>
</evidence>
<protein>
    <submittedName>
        <fullName evidence="7">Dimethyl sulfoxide reductase subunit A</fullName>
    </submittedName>
</protein>
<dbReference type="InterPro" id="IPR006656">
    <property type="entry name" value="Mopterin_OxRdtase"/>
</dbReference>
<dbReference type="GO" id="GO:0030151">
    <property type="term" value="F:molybdenum ion binding"/>
    <property type="evidence" value="ECO:0007669"/>
    <property type="project" value="InterPro"/>
</dbReference>
<comment type="similarity">
    <text evidence="1">Belongs to the prokaryotic molybdopterin-containing oxidoreductase family.</text>
</comment>
<dbReference type="SUPFAM" id="SSF53706">
    <property type="entry name" value="Formate dehydrogenase/DMSO reductase, domains 1-3"/>
    <property type="match status" value="1"/>
</dbReference>
<accession>A0A4S4G0U0</accession>
<dbReference type="NCBIfam" id="TIGR02166">
    <property type="entry name" value="dmsA_ynfE"/>
    <property type="match status" value="1"/>
</dbReference>
<dbReference type="Gene3D" id="2.40.40.20">
    <property type="match status" value="1"/>
</dbReference>
<dbReference type="PROSITE" id="PS51669">
    <property type="entry name" value="4FE4S_MOW_BIS_MGD"/>
    <property type="match status" value="1"/>
</dbReference>
<evidence type="ECO:0000256" key="3">
    <source>
        <dbReference type="ARBA" id="ARBA00023004"/>
    </source>
</evidence>
<dbReference type="EMBL" id="SSTJ01000008">
    <property type="protein sequence ID" value="THG37050.1"/>
    <property type="molecule type" value="Genomic_DNA"/>
</dbReference>
<evidence type="ECO:0000313" key="8">
    <source>
        <dbReference type="Proteomes" id="UP000308978"/>
    </source>
</evidence>
<dbReference type="Pfam" id="PF01568">
    <property type="entry name" value="Molydop_binding"/>
    <property type="match status" value="1"/>
</dbReference>
<dbReference type="Pfam" id="PF04879">
    <property type="entry name" value="Molybdop_Fe4S4"/>
    <property type="match status" value="1"/>
</dbReference>
<sequence>MRLRRWWSALWCSVPTVCCAWGVLFLTAPAPAQRHPRGATTLKRRHPVFTSAKTSLSVQPEKLVDSYGRVSDGTRTVFGYCSVNCEGRCILNFHMKGDELVWVESDRSIDDGADARQIRACLRGRSIREWINHAERLSYPLRRVGPRGSGRFERVSWDEALDLIARNLARVVETYGNEAVYINFASGVMCANIMGFLHRFMNLYGGCLDGYGDYSHSQIDAALPYMYGARDANTPSDVRHSKLVVLFGDNSFETKMCGGGGSVHLKDALAEADVRTIVIDPRYSETAANCADEWVAIRPGTDGALAAALAYVMIEEGLVDAAFLARYCVGYDEDTLPSSAPPGSSYKSYIMGAGPDSCPKTPQWASATTGVPVDTIVKLARTIAAAKPCAICQGKGPQRHSNGEQTARAIAMLAVLTGNVGISGGNTGSDFETYRFFEGDVPGPDNPVAAAIPVFLWTDAIARGPQMTAAEDGVRGVDRLRCGIKFLWNYAGNTIINQHSNINRTHDILVDEDGCEFIVAIDTFLTASARYADVVLPDLMPVEQPSLIANDWAGDAGYVLMNSQYLPARGERRTLYWMLSQLAERLGFGEAFTEGRSEEEWRQVIYDQARAADPDLPPYDELLEVGVYRRDNPDGAHVAFKEFRDDPEGHPLDTPSGKIEVYSEKILADTAHFVLRDDEVISPLPVYAPLTFEPGTADRERFPLQLIGYHHRSRAHSSYGSLDTIKERARHQLWINPVDAVPRAIEDGEEVEVSTAFGRLLIEAKVTERIMPGVIALGEGAWHRADMEGDRLDRGGCINTLTSSRPTPLAKGNPQHTNCAQVRKAG</sequence>
<dbReference type="GO" id="GO:0030288">
    <property type="term" value="C:outer membrane-bounded periplasmic space"/>
    <property type="evidence" value="ECO:0007669"/>
    <property type="project" value="TreeGrafter"/>
</dbReference>
<dbReference type="GO" id="GO:0043546">
    <property type="term" value="F:molybdopterin cofactor binding"/>
    <property type="evidence" value="ECO:0007669"/>
    <property type="project" value="InterPro"/>
</dbReference>
<proteinExistence type="inferred from homology"/>
<dbReference type="Gene3D" id="3.40.228.10">
    <property type="entry name" value="Dimethylsulfoxide Reductase, domain 2"/>
    <property type="match status" value="1"/>
</dbReference>
<organism evidence="7 8">
    <name type="scientific">Adlercreutzia caecimuris</name>
    <dbReference type="NCBI Taxonomy" id="671266"/>
    <lineage>
        <taxon>Bacteria</taxon>
        <taxon>Bacillati</taxon>
        <taxon>Actinomycetota</taxon>
        <taxon>Coriobacteriia</taxon>
        <taxon>Eggerthellales</taxon>
        <taxon>Eggerthellaceae</taxon>
        <taxon>Adlercreutzia</taxon>
    </lineage>
</organism>
<gene>
    <name evidence="7" type="ORF">E5986_07330</name>
</gene>
<dbReference type="InterPro" id="IPR006963">
    <property type="entry name" value="Mopterin_OxRdtase_4Fe-4S_dom"/>
</dbReference>
<name>A0A4S4G0U0_9ACTN</name>
<dbReference type="SUPFAM" id="SSF50692">
    <property type="entry name" value="ADC-like"/>
    <property type="match status" value="1"/>
</dbReference>
<evidence type="ECO:0000256" key="2">
    <source>
        <dbReference type="ARBA" id="ARBA00022723"/>
    </source>
</evidence>
<keyword evidence="3" id="KW-0408">Iron</keyword>